<keyword evidence="1" id="KW-0732">Signal</keyword>
<dbReference type="EMBL" id="JH668521">
    <property type="protein sequence ID" value="KAG6456738.1"/>
    <property type="molecule type" value="Genomic_DNA"/>
</dbReference>
<gene>
    <name evidence="2" type="ORF">O3G_MSEX009920</name>
</gene>
<protein>
    <submittedName>
        <fullName evidence="2">Uncharacterized protein</fullName>
    </submittedName>
</protein>
<sequence>MKPIVLVLFVAAGAFAAPSVVLNEYSENELPRSNSLTERAFGLIDGGDVNIHILNLQAVLKDLSERDPRSQALAFGQTLGVLLINAYAAGVKSGNFSGFRSVLYNFVHQLASNLKLIVKLASNPASVRFSTGPSGNCLGSGRSYQFEAAWDAILSSSSSSRSNNVGATITALSLPPVAQVLEAAGESTSHLLRAVASGYDASAAAASASKALLRAVERIQL</sequence>
<name>A0A922CSY8_MANSE</name>
<keyword evidence="3" id="KW-1185">Reference proteome</keyword>
<proteinExistence type="predicted"/>
<dbReference type="InterPro" id="IPR008660">
    <property type="entry name" value="L-fibroin"/>
</dbReference>
<organism evidence="2 3">
    <name type="scientific">Manduca sexta</name>
    <name type="common">Tobacco hawkmoth</name>
    <name type="synonym">Tobacco hornworm</name>
    <dbReference type="NCBI Taxonomy" id="7130"/>
    <lineage>
        <taxon>Eukaryota</taxon>
        <taxon>Metazoa</taxon>
        <taxon>Ecdysozoa</taxon>
        <taxon>Arthropoda</taxon>
        <taxon>Hexapoda</taxon>
        <taxon>Insecta</taxon>
        <taxon>Pterygota</taxon>
        <taxon>Neoptera</taxon>
        <taxon>Endopterygota</taxon>
        <taxon>Lepidoptera</taxon>
        <taxon>Glossata</taxon>
        <taxon>Ditrysia</taxon>
        <taxon>Bombycoidea</taxon>
        <taxon>Sphingidae</taxon>
        <taxon>Sphinginae</taxon>
        <taxon>Sphingini</taxon>
        <taxon>Manduca</taxon>
    </lineage>
</organism>
<evidence type="ECO:0000256" key="1">
    <source>
        <dbReference type="SAM" id="SignalP"/>
    </source>
</evidence>
<evidence type="ECO:0000313" key="2">
    <source>
        <dbReference type="EMBL" id="KAG6456738.1"/>
    </source>
</evidence>
<accession>A0A922CSY8</accession>
<dbReference type="Proteomes" id="UP000791440">
    <property type="component" value="Unassembled WGS sequence"/>
</dbReference>
<reference evidence="2" key="1">
    <citation type="journal article" date="2016" name="Insect Biochem. Mol. Biol.">
        <title>Multifaceted biological insights from a draft genome sequence of the tobacco hornworm moth, Manduca sexta.</title>
        <authorList>
            <person name="Kanost M.R."/>
            <person name="Arrese E.L."/>
            <person name="Cao X."/>
            <person name="Chen Y.R."/>
            <person name="Chellapilla S."/>
            <person name="Goldsmith M.R."/>
            <person name="Grosse-Wilde E."/>
            <person name="Heckel D.G."/>
            <person name="Herndon N."/>
            <person name="Jiang H."/>
            <person name="Papanicolaou A."/>
            <person name="Qu J."/>
            <person name="Soulages J.L."/>
            <person name="Vogel H."/>
            <person name="Walters J."/>
            <person name="Waterhouse R.M."/>
            <person name="Ahn S.J."/>
            <person name="Almeida F.C."/>
            <person name="An C."/>
            <person name="Aqrawi P."/>
            <person name="Bretschneider A."/>
            <person name="Bryant W.B."/>
            <person name="Bucks S."/>
            <person name="Chao H."/>
            <person name="Chevignon G."/>
            <person name="Christen J.M."/>
            <person name="Clarke D.F."/>
            <person name="Dittmer N.T."/>
            <person name="Ferguson L.C.F."/>
            <person name="Garavelou S."/>
            <person name="Gordon K.H.J."/>
            <person name="Gunaratna R.T."/>
            <person name="Han Y."/>
            <person name="Hauser F."/>
            <person name="He Y."/>
            <person name="Heidel-Fischer H."/>
            <person name="Hirsh A."/>
            <person name="Hu Y."/>
            <person name="Jiang H."/>
            <person name="Kalra D."/>
            <person name="Klinner C."/>
            <person name="Konig C."/>
            <person name="Kovar C."/>
            <person name="Kroll A.R."/>
            <person name="Kuwar S.S."/>
            <person name="Lee S.L."/>
            <person name="Lehman R."/>
            <person name="Li K."/>
            <person name="Li Z."/>
            <person name="Liang H."/>
            <person name="Lovelace S."/>
            <person name="Lu Z."/>
            <person name="Mansfield J.H."/>
            <person name="McCulloch K.J."/>
            <person name="Mathew T."/>
            <person name="Morton B."/>
            <person name="Muzny D.M."/>
            <person name="Neunemann D."/>
            <person name="Ongeri F."/>
            <person name="Pauchet Y."/>
            <person name="Pu L.L."/>
            <person name="Pyrousis I."/>
            <person name="Rao X.J."/>
            <person name="Redding A."/>
            <person name="Roesel C."/>
            <person name="Sanchez-Gracia A."/>
            <person name="Schaack S."/>
            <person name="Shukla A."/>
            <person name="Tetreau G."/>
            <person name="Wang Y."/>
            <person name="Xiong G.H."/>
            <person name="Traut W."/>
            <person name="Walsh T.K."/>
            <person name="Worley K.C."/>
            <person name="Wu D."/>
            <person name="Wu W."/>
            <person name="Wu Y.Q."/>
            <person name="Zhang X."/>
            <person name="Zou Z."/>
            <person name="Zucker H."/>
            <person name="Briscoe A.D."/>
            <person name="Burmester T."/>
            <person name="Clem R.J."/>
            <person name="Feyereisen R."/>
            <person name="Grimmelikhuijzen C.J.P."/>
            <person name="Hamodrakas S.J."/>
            <person name="Hansson B.S."/>
            <person name="Huguet E."/>
            <person name="Jermiin L.S."/>
            <person name="Lan Q."/>
            <person name="Lehman H.K."/>
            <person name="Lorenzen M."/>
            <person name="Merzendorfer H."/>
            <person name="Michalopoulos I."/>
            <person name="Morton D.B."/>
            <person name="Muthukrishnan S."/>
            <person name="Oakeshott J.G."/>
            <person name="Palmer W."/>
            <person name="Park Y."/>
            <person name="Passarelli A.L."/>
            <person name="Rozas J."/>
            <person name="Schwartz L.M."/>
            <person name="Smith W."/>
            <person name="Southgate A."/>
            <person name="Vilcinskas A."/>
            <person name="Vogt R."/>
            <person name="Wang P."/>
            <person name="Werren J."/>
            <person name="Yu X.Q."/>
            <person name="Zhou J.J."/>
            <person name="Brown S.J."/>
            <person name="Scherer S.E."/>
            <person name="Richards S."/>
            <person name="Blissard G.W."/>
        </authorList>
    </citation>
    <scope>NUCLEOTIDE SEQUENCE</scope>
</reference>
<feature type="chain" id="PRO_5037103985" evidence="1">
    <location>
        <begin position="17"/>
        <end position="221"/>
    </location>
</feature>
<dbReference type="Pfam" id="PF05849">
    <property type="entry name" value="L-fibroin"/>
    <property type="match status" value="1"/>
</dbReference>
<evidence type="ECO:0000313" key="3">
    <source>
        <dbReference type="Proteomes" id="UP000791440"/>
    </source>
</evidence>
<feature type="signal peptide" evidence="1">
    <location>
        <begin position="1"/>
        <end position="16"/>
    </location>
</feature>
<reference evidence="2" key="2">
    <citation type="submission" date="2020-12" db="EMBL/GenBank/DDBJ databases">
        <authorList>
            <person name="Kanost M."/>
        </authorList>
    </citation>
    <scope>NUCLEOTIDE SEQUENCE</scope>
</reference>
<comment type="caution">
    <text evidence="2">The sequence shown here is derived from an EMBL/GenBank/DDBJ whole genome shotgun (WGS) entry which is preliminary data.</text>
</comment>
<dbReference type="GO" id="GO:0005576">
    <property type="term" value="C:extracellular region"/>
    <property type="evidence" value="ECO:0007669"/>
    <property type="project" value="InterPro"/>
</dbReference>
<dbReference type="AlphaFoldDB" id="A0A922CSY8"/>